<dbReference type="RefSeq" id="WP_284390993.1">
    <property type="nucleotide sequence ID" value="NZ_BSNK01000002.1"/>
</dbReference>
<dbReference type="Proteomes" id="UP001161391">
    <property type="component" value="Unassembled WGS sequence"/>
</dbReference>
<gene>
    <name evidence="1" type="ORF">GCM10007853_23900</name>
</gene>
<dbReference type="EMBL" id="BSNK01000002">
    <property type="protein sequence ID" value="GLQ24516.1"/>
    <property type="molecule type" value="Genomic_DNA"/>
</dbReference>
<sequence>MSRLIQSFTVLIGAFIIIACQGDVGPDKSLLIGTWAQQGAAQTDPTLVVENAVITYAQDGRSTFNGIMIITENDGIPERFSIAATVGWTLEETVLTRTLQDVKVTPDISTPEADELARALENAYRNSPPGRLIIETLDAETLALLDVDTGTTLTYDRQ</sequence>
<protein>
    <recommendedName>
        <fullName evidence="3">META domain-containing protein</fullName>
    </recommendedName>
</protein>
<name>A0ABQ5VD56_9PROT</name>
<evidence type="ECO:0000313" key="1">
    <source>
        <dbReference type="EMBL" id="GLQ24516.1"/>
    </source>
</evidence>
<accession>A0ABQ5VD56</accession>
<dbReference type="PROSITE" id="PS51257">
    <property type="entry name" value="PROKAR_LIPOPROTEIN"/>
    <property type="match status" value="1"/>
</dbReference>
<proteinExistence type="predicted"/>
<evidence type="ECO:0008006" key="3">
    <source>
        <dbReference type="Google" id="ProtNLM"/>
    </source>
</evidence>
<reference evidence="1" key="2">
    <citation type="submission" date="2023-01" db="EMBL/GenBank/DDBJ databases">
        <title>Draft genome sequence of Algimonas ampicilliniresistens strain NBRC 108219.</title>
        <authorList>
            <person name="Sun Q."/>
            <person name="Mori K."/>
        </authorList>
    </citation>
    <scope>NUCLEOTIDE SEQUENCE</scope>
    <source>
        <strain evidence="1">NBRC 108219</strain>
    </source>
</reference>
<comment type="caution">
    <text evidence="1">The sequence shown here is derived from an EMBL/GenBank/DDBJ whole genome shotgun (WGS) entry which is preliminary data.</text>
</comment>
<evidence type="ECO:0000313" key="2">
    <source>
        <dbReference type="Proteomes" id="UP001161391"/>
    </source>
</evidence>
<reference evidence="1" key="1">
    <citation type="journal article" date="2014" name="Int. J. Syst. Evol. Microbiol.">
        <title>Complete genome of a new Firmicutes species belonging to the dominant human colonic microbiota ('Ruminococcus bicirculans') reveals two chromosomes and a selective capacity to utilize plant glucans.</title>
        <authorList>
            <consortium name="NISC Comparative Sequencing Program"/>
            <person name="Wegmann U."/>
            <person name="Louis P."/>
            <person name="Goesmann A."/>
            <person name="Henrissat B."/>
            <person name="Duncan S.H."/>
            <person name="Flint H.J."/>
        </authorList>
    </citation>
    <scope>NUCLEOTIDE SEQUENCE</scope>
    <source>
        <strain evidence="1">NBRC 108219</strain>
    </source>
</reference>
<organism evidence="1 2">
    <name type="scientific">Algimonas ampicilliniresistens</name>
    <dbReference type="NCBI Taxonomy" id="1298735"/>
    <lineage>
        <taxon>Bacteria</taxon>
        <taxon>Pseudomonadati</taxon>
        <taxon>Pseudomonadota</taxon>
        <taxon>Alphaproteobacteria</taxon>
        <taxon>Maricaulales</taxon>
        <taxon>Robiginitomaculaceae</taxon>
        <taxon>Algimonas</taxon>
    </lineage>
</organism>
<keyword evidence="2" id="KW-1185">Reference proteome</keyword>